<dbReference type="SMART" id="SM01221">
    <property type="entry name" value="FTCD"/>
    <property type="match status" value="1"/>
</dbReference>
<evidence type="ECO:0000256" key="4">
    <source>
        <dbReference type="ARBA" id="ARBA00022490"/>
    </source>
</evidence>
<dbReference type="InterPro" id="IPR013802">
    <property type="entry name" value="Formiminotransferase_C"/>
</dbReference>
<dbReference type="InterPro" id="IPR022384">
    <property type="entry name" value="FormiminoTrfase_cat_dom_sf"/>
</dbReference>
<evidence type="ECO:0000256" key="3">
    <source>
        <dbReference type="ARBA" id="ARBA00012252"/>
    </source>
</evidence>
<dbReference type="OrthoDB" id="9773217at2"/>
<dbReference type="AlphaFoldDB" id="A0A2S6I273"/>
<dbReference type="GO" id="GO:0019556">
    <property type="term" value="P:L-histidine catabolic process to glutamate and formamide"/>
    <property type="evidence" value="ECO:0007669"/>
    <property type="project" value="UniProtKB-UniPathway"/>
</dbReference>
<organism evidence="10 11">
    <name type="scientific">Neolewinella xylanilytica</name>
    <dbReference type="NCBI Taxonomy" id="1514080"/>
    <lineage>
        <taxon>Bacteria</taxon>
        <taxon>Pseudomonadati</taxon>
        <taxon>Bacteroidota</taxon>
        <taxon>Saprospiria</taxon>
        <taxon>Saprospirales</taxon>
        <taxon>Lewinellaceae</taxon>
        <taxon>Neolewinella</taxon>
    </lineage>
</organism>
<dbReference type="SUPFAM" id="SSF55116">
    <property type="entry name" value="Formiminotransferase domain of formiminotransferase-cyclodeaminase"/>
    <property type="match status" value="2"/>
</dbReference>
<keyword evidence="7" id="KW-0290">Folate-binding</keyword>
<dbReference type="SMART" id="SM01222">
    <property type="entry name" value="FTCD_N"/>
    <property type="match status" value="1"/>
</dbReference>
<dbReference type="RefSeq" id="WP_104419788.1">
    <property type="nucleotide sequence ID" value="NZ_PTJC01000006.1"/>
</dbReference>
<evidence type="ECO:0000259" key="8">
    <source>
        <dbReference type="SMART" id="SM01221"/>
    </source>
</evidence>
<dbReference type="Pfam" id="PF07837">
    <property type="entry name" value="FTCD_N"/>
    <property type="match status" value="1"/>
</dbReference>
<dbReference type="EMBL" id="PTJC01000006">
    <property type="protein sequence ID" value="PPK85282.1"/>
    <property type="molecule type" value="Genomic_DNA"/>
</dbReference>
<comment type="subcellular location">
    <subcellularLocation>
        <location evidence="1">Cytoplasm</location>
    </subcellularLocation>
</comment>
<dbReference type="GO" id="GO:0019557">
    <property type="term" value="P:L-histidine catabolic process to glutamate and formate"/>
    <property type="evidence" value="ECO:0007669"/>
    <property type="project" value="UniProtKB-UniPathway"/>
</dbReference>
<evidence type="ECO:0000259" key="9">
    <source>
        <dbReference type="SMART" id="SM01222"/>
    </source>
</evidence>
<dbReference type="InterPro" id="IPR037070">
    <property type="entry name" value="Formiminotransferase_C_sf"/>
</dbReference>
<keyword evidence="5 10" id="KW-0808">Transferase</keyword>
<dbReference type="Gene3D" id="3.30.70.670">
    <property type="entry name" value="Formiminotransferase, C-terminal subdomain"/>
    <property type="match status" value="1"/>
</dbReference>
<evidence type="ECO:0000256" key="1">
    <source>
        <dbReference type="ARBA" id="ARBA00004496"/>
    </source>
</evidence>
<dbReference type="Gene3D" id="3.30.990.10">
    <property type="entry name" value="Formiminotransferase, N-terminal subdomain"/>
    <property type="match status" value="1"/>
</dbReference>
<dbReference type="EC" id="2.1.2.5" evidence="3"/>
<sequence length="336" mass="36608">MSEADPLLECVVNVSEGRNPETLEALSRAIAGTPGCYLLHRDVGPGAHRTVFTFAGKPAAVWEAAYRVYAVASERIDMRLHRGSHPRSGAVDVCPFVPVSGISMEEVAAGTQELAQRVTERFDLPIYLYAGSARVPDRFNLADVRRGEYEGLAEKLRSPGWEPDFGPSAPHPTLGVTIMGARPFLIAWNINLEPGASLLQARQLAARLRGSGTKQRPGLFPGLKAIGWFIDEYNRCQVSCNVVDPDSLSLARVYLTAVNLAQQLGTGVTGSELIGLIPARHLRAAANGFCIEASPEEEMETAVSVLGLNELRPFSWPDRVFETVFRAAAQTDRRNR</sequence>
<evidence type="ECO:0000256" key="6">
    <source>
        <dbReference type="ARBA" id="ARBA00022808"/>
    </source>
</evidence>
<evidence type="ECO:0000256" key="7">
    <source>
        <dbReference type="ARBA" id="ARBA00022954"/>
    </source>
</evidence>
<evidence type="ECO:0000313" key="10">
    <source>
        <dbReference type="EMBL" id="PPK85282.1"/>
    </source>
</evidence>
<dbReference type="NCBIfam" id="TIGR02024">
    <property type="entry name" value="FtcD"/>
    <property type="match status" value="1"/>
</dbReference>
<dbReference type="GO" id="GO:0005542">
    <property type="term" value="F:folic acid binding"/>
    <property type="evidence" value="ECO:0007669"/>
    <property type="project" value="UniProtKB-KW"/>
</dbReference>
<reference evidence="10 11" key="1">
    <citation type="submission" date="2018-02" db="EMBL/GenBank/DDBJ databases">
        <title>Genomic Encyclopedia of Archaeal and Bacterial Type Strains, Phase II (KMG-II): from individual species to whole genera.</title>
        <authorList>
            <person name="Goeker M."/>
        </authorList>
    </citation>
    <scope>NUCLEOTIDE SEQUENCE [LARGE SCALE GENOMIC DNA]</scope>
    <source>
        <strain evidence="10 11">DSM 29526</strain>
    </source>
</reference>
<dbReference type="Proteomes" id="UP000237662">
    <property type="component" value="Unassembled WGS sequence"/>
</dbReference>
<dbReference type="InterPro" id="IPR051623">
    <property type="entry name" value="FTCD"/>
</dbReference>
<comment type="caution">
    <text evidence="10">The sequence shown here is derived from an EMBL/GenBank/DDBJ whole genome shotgun (WGS) entry which is preliminary data.</text>
</comment>
<name>A0A2S6I273_9BACT</name>
<evidence type="ECO:0000313" key="11">
    <source>
        <dbReference type="Proteomes" id="UP000237662"/>
    </source>
</evidence>
<evidence type="ECO:0000256" key="5">
    <source>
        <dbReference type="ARBA" id="ARBA00022679"/>
    </source>
</evidence>
<dbReference type="UniPathway" id="UPA00379">
    <property type="reaction ID" value="UER00555"/>
</dbReference>
<dbReference type="GO" id="GO:0005737">
    <property type="term" value="C:cytoplasm"/>
    <property type="evidence" value="ECO:0007669"/>
    <property type="project" value="UniProtKB-SubCell"/>
</dbReference>
<evidence type="ECO:0000256" key="2">
    <source>
        <dbReference type="ARBA" id="ARBA00005082"/>
    </source>
</evidence>
<protein>
    <recommendedName>
        <fullName evidence="3">glutamate formimidoyltransferase</fullName>
        <ecNumber evidence="3">2.1.2.5</ecNumber>
    </recommendedName>
</protein>
<dbReference type="InterPro" id="IPR004227">
    <property type="entry name" value="Formiminotransferase_cat"/>
</dbReference>
<keyword evidence="6" id="KW-0369">Histidine metabolism</keyword>
<comment type="pathway">
    <text evidence="2">Amino-acid degradation; L-histidine degradation into L-glutamate; L-glutamate from N-formimidoyl-L-glutamate (transferase route): step 1/1.</text>
</comment>
<proteinExistence type="predicted"/>
<dbReference type="InterPro" id="IPR012886">
    <property type="entry name" value="Formiminotransferase_N"/>
</dbReference>
<accession>A0A2S6I273</accession>
<dbReference type="InterPro" id="IPR037064">
    <property type="entry name" value="Formiminotransferase_N_sf"/>
</dbReference>
<gene>
    <name evidence="10" type="ORF">CLV84_2174</name>
</gene>
<dbReference type="GO" id="GO:0030409">
    <property type="term" value="F:glutamate formimidoyltransferase activity"/>
    <property type="evidence" value="ECO:0007669"/>
    <property type="project" value="UniProtKB-EC"/>
</dbReference>
<dbReference type="Pfam" id="PF02971">
    <property type="entry name" value="FTCD"/>
    <property type="match status" value="1"/>
</dbReference>
<feature type="domain" description="Formiminotransferase C-terminal subdomain" evidence="8">
    <location>
        <begin position="184"/>
        <end position="324"/>
    </location>
</feature>
<keyword evidence="4" id="KW-0963">Cytoplasm</keyword>
<keyword evidence="11" id="KW-1185">Reference proteome</keyword>
<feature type="domain" description="Formiminotransferase N-terminal subdomain" evidence="9">
    <location>
        <begin position="6"/>
        <end position="183"/>
    </location>
</feature>
<dbReference type="PANTHER" id="PTHR12234:SF0">
    <property type="entry name" value="FORMIMIDOYLTRANSFERASE-CYCLODEAMINASE"/>
    <property type="match status" value="1"/>
</dbReference>
<dbReference type="PANTHER" id="PTHR12234">
    <property type="entry name" value="FORMIMINOTRANSFERASE-CYCLODEAMINASE"/>
    <property type="match status" value="1"/>
</dbReference>